<evidence type="ECO:0000259" key="11">
    <source>
        <dbReference type="Pfam" id="PF01578"/>
    </source>
</evidence>
<comment type="similarity">
    <text evidence="2">Belongs to the CcmF/CycK/Ccl1/NrfE/CcsA family.</text>
</comment>
<feature type="transmembrane region" description="Helical" evidence="10">
    <location>
        <begin position="386"/>
        <end position="408"/>
    </location>
</feature>
<accession>A0A211ZNP9</accession>
<evidence type="ECO:0000256" key="2">
    <source>
        <dbReference type="ARBA" id="ARBA00009186"/>
    </source>
</evidence>
<comment type="function">
    <text evidence="9">Required for the biogenesis of c-type cytochromes. Possible subunit of a heme lyase.</text>
</comment>
<feature type="domain" description="Cytochrome c assembly protein" evidence="11">
    <location>
        <begin position="89"/>
        <end position="295"/>
    </location>
</feature>
<evidence type="ECO:0000259" key="12">
    <source>
        <dbReference type="Pfam" id="PF16327"/>
    </source>
</evidence>
<dbReference type="AlphaFoldDB" id="A0A211ZNP9"/>
<feature type="transmembrane region" description="Helical" evidence="10">
    <location>
        <begin position="175"/>
        <end position="195"/>
    </location>
</feature>
<dbReference type="OrthoDB" id="9761451at2"/>
<keyword evidence="4" id="KW-0997">Cell inner membrane</keyword>
<evidence type="ECO:0000256" key="10">
    <source>
        <dbReference type="SAM" id="Phobius"/>
    </source>
</evidence>
<keyword evidence="6" id="KW-0201">Cytochrome c-type biogenesis</keyword>
<dbReference type="InterPro" id="IPR032523">
    <property type="entry name" value="CcmF_C"/>
</dbReference>
<dbReference type="NCBIfam" id="NF007691">
    <property type="entry name" value="PRK10369.1"/>
    <property type="match status" value="1"/>
</dbReference>
<dbReference type="Proteomes" id="UP000196655">
    <property type="component" value="Unassembled WGS sequence"/>
</dbReference>
<evidence type="ECO:0000313" key="13">
    <source>
        <dbReference type="EMBL" id="OWJ66908.1"/>
    </source>
</evidence>
<sequence>MIPELGHYALVLALILALVQSTLPLWGAARRHPGLMAIAEPAATLQLAAIGIAFAALTWAYVVSDFSVALVANNSLSTKPMLYKVTGVWGNHEGSMLLWVLILALFGAAVALFGGNLPATLKARVLAVQGMIGVGFLAFIILTSNPFLRFDPAPIDGRDMNPLLQDPGLAFHPPFLYLGYVGFSMAFSFAVAALIEGRVDPAWARWVRPWTLAAWSFLTVGIALGSYWAYYELGWGGWWFWDPVENASLMPWLSGTALLHSALVVEKRDALKSWTVLLAILTFGLSLVGTFLVRSGIITSVHAFAVDPERGVFILLLLAITVGGAFTLYALRAPRLKLGGVFAPISREGALVLNNLLICTATLTVFFGTLYPLLDKTVSVGKPYYQLTFVPLMTPVVVAMVVAPLMAWKRGDLSGVLGRLKFAAAGAVIVALAALWLQGGGPVLALLGIAFGAWVVLGAATEIAERVRLFRIPLRDSLSRAVGLPRSAWGTAFAHAGLGIALLGMIGSSYWSTERLVLAKPGDRIDLAAGYAVEFDGVTAQQGPNYQTSLGDLRLLHDGAFVTDMAPEKRFYPVAQMPTSEVAIHTTLAGDVYVALGEPQADGRWSLRLYHHPLVPWIWGGALVMAFGGALSLSDRRLRVGAPRRAAAPAASQPA</sequence>
<feature type="transmembrane region" description="Helical" evidence="10">
    <location>
        <begin position="311"/>
        <end position="331"/>
    </location>
</feature>
<dbReference type="PANTHER" id="PTHR43653">
    <property type="entry name" value="CYTOCHROME C ASSEMBLY PROTEIN-RELATED"/>
    <property type="match status" value="1"/>
</dbReference>
<evidence type="ECO:0000256" key="8">
    <source>
        <dbReference type="ARBA" id="ARBA00023136"/>
    </source>
</evidence>
<feature type="transmembrane region" description="Helical" evidence="10">
    <location>
        <begin position="277"/>
        <end position="305"/>
    </location>
</feature>
<dbReference type="GO" id="GO:0016829">
    <property type="term" value="F:lyase activity"/>
    <property type="evidence" value="ECO:0007669"/>
    <property type="project" value="UniProtKB-KW"/>
</dbReference>
<dbReference type="PRINTS" id="PR01411">
    <property type="entry name" value="CCMFBIOGNSIS"/>
</dbReference>
<keyword evidence="7 10" id="KW-1133">Transmembrane helix</keyword>
<gene>
    <name evidence="13" type="ORF">BWR60_12515</name>
</gene>
<dbReference type="PANTHER" id="PTHR43653:SF1">
    <property type="entry name" value="CYTOCHROME C-TYPE BIOGENESIS PROTEIN CCMF"/>
    <property type="match status" value="1"/>
</dbReference>
<feature type="transmembrane region" description="Helical" evidence="10">
    <location>
        <begin position="207"/>
        <end position="229"/>
    </location>
</feature>
<evidence type="ECO:0000313" key="14">
    <source>
        <dbReference type="Proteomes" id="UP000196655"/>
    </source>
</evidence>
<dbReference type="GO" id="GO:0015232">
    <property type="term" value="F:heme transmembrane transporter activity"/>
    <property type="evidence" value="ECO:0007669"/>
    <property type="project" value="InterPro"/>
</dbReference>
<keyword evidence="14" id="KW-1185">Reference proteome</keyword>
<organism evidence="13 14">
    <name type="scientific">Inquilinus limosus</name>
    <dbReference type="NCBI Taxonomy" id="171674"/>
    <lineage>
        <taxon>Bacteria</taxon>
        <taxon>Pseudomonadati</taxon>
        <taxon>Pseudomonadota</taxon>
        <taxon>Alphaproteobacteria</taxon>
        <taxon>Rhodospirillales</taxon>
        <taxon>Rhodospirillaceae</taxon>
        <taxon>Inquilinus</taxon>
    </lineage>
</organism>
<keyword evidence="13" id="KW-0456">Lyase</keyword>
<dbReference type="InterPro" id="IPR003568">
    <property type="entry name" value="Cyt_c_biogenesis_CcmF"/>
</dbReference>
<evidence type="ECO:0000256" key="1">
    <source>
        <dbReference type="ARBA" id="ARBA00004429"/>
    </source>
</evidence>
<comment type="caution">
    <text evidence="13">The sequence shown here is derived from an EMBL/GenBank/DDBJ whole genome shotgun (WGS) entry which is preliminary data.</text>
</comment>
<feature type="transmembrane region" description="Helical" evidence="10">
    <location>
        <begin position="6"/>
        <end position="26"/>
    </location>
</feature>
<proteinExistence type="inferred from homology"/>
<keyword evidence="5 10" id="KW-0812">Transmembrane</keyword>
<dbReference type="InterPro" id="IPR003567">
    <property type="entry name" value="Cyt_c_biogenesis"/>
</dbReference>
<protein>
    <submittedName>
        <fullName evidence="13">Heme lyase NrfEFG subunit NrfE</fullName>
    </submittedName>
</protein>
<dbReference type="GO" id="GO:0020037">
    <property type="term" value="F:heme binding"/>
    <property type="evidence" value="ECO:0007669"/>
    <property type="project" value="InterPro"/>
</dbReference>
<reference evidence="14" key="1">
    <citation type="submission" date="2017-05" db="EMBL/GenBank/DDBJ databases">
        <authorList>
            <person name="Macchi M."/>
            <person name="Festa S."/>
            <person name="Coppotelli B.M."/>
            <person name="Morelli I.S."/>
        </authorList>
    </citation>
    <scope>NUCLEOTIDE SEQUENCE [LARGE SCALE GENOMIC DNA]</scope>
    <source>
        <strain evidence="14">I</strain>
    </source>
</reference>
<keyword evidence="8 10" id="KW-0472">Membrane</keyword>
<dbReference type="Pfam" id="PF16327">
    <property type="entry name" value="CcmF_C"/>
    <property type="match status" value="1"/>
</dbReference>
<feature type="transmembrane region" description="Helical" evidence="10">
    <location>
        <begin position="614"/>
        <end position="634"/>
    </location>
</feature>
<feature type="transmembrane region" description="Helical" evidence="10">
    <location>
        <begin position="125"/>
        <end position="142"/>
    </location>
</feature>
<feature type="domain" description="Cytochrome c-type biogenesis protein CcmF C-terminal" evidence="12">
    <location>
        <begin position="315"/>
        <end position="636"/>
    </location>
</feature>
<evidence type="ECO:0000256" key="5">
    <source>
        <dbReference type="ARBA" id="ARBA00022692"/>
    </source>
</evidence>
<evidence type="ECO:0000256" key="9">
    <source>
        <dbReference type="ARBA" id="ARBA00037230"/>
    </source>
</evidence>
<feature type="transmembrane region" description="Helical" evidence="10">
    <location>
        <begin position="443"/>
        <end position="467"/>
    </location>
</feature>
<evidence type="ECO:0000256" key="3">
    <source>
        <dbReference type="ARBA" id="ARBA00022475"/>
    </source>
</evidence>
<dbReference type="GO" id="GO:0005886">
    <property type="term" value="C:plasma membrane"/>
    <property type="evidence" value="ECO:0007669"/>
    <property type="project" value="UniProtKB-SubCell"/>
</dbReference>
<feature type="transmembrane region" description="Helical" evidence="10">
    <location>
        <begin position="249"/>
        <end position="265"/>
    </location>
</feature>
<name>A0A211ZNP9_9PROT</name>
<feature type="transmembrane region" description="Helical" evidence="10">
    <location>
        <begin position="420"/>
        <end position="437"/>
    </location>
</feature>
<dbReference type="STRING" id="1122125.GCA_000423185_06310"/>
<evidence type="ECO:0000256" key="6">
    <source>
        <dbReference type="ARBA" id="ARBA00022748"/>
    </source>
</evidence>
<keyword evidence="3" id="KW-1003">Cell membrane</keyword>
<evidence type="ECO:0000256" key="4">
    <source>
        <dbReference type="ARBA" id="ARBA00022519"/>
    </source>
</evidence>
<dbReference type="InterPro" id="IPR002541">
    <property type="entry name" value="Cyt_c_assembly"/>
</dbReference>
<comment type="subcellular location">
    <subcellularLocation>
        <location evidence="1">Cell inner membrane</location>
        <topology evidence="1">Multi-pass membrane protein</topology>
    </subcellularLocation>
</comment>
<feature type="transmembrane region" description="Helical" evidence="10">
    <location>
        <begin position="352"/>
        <end position="374"/>
    </location>
</feature>
<feature type="transmembrane region" description="Helical" evidence="10">
    <location>
        <begin position="488"/>
        <end position="511"/>
    </location>
</feature>
<dbReference type="GO" id="GO:0017004">
    <property type="term" value="P:cytochrome complex assembly"/>
    <property type="evidence" value="ECO:0007669"/>
    <property type="project" value="UniProtKB-KW"/>
</dbReference>
<dbReference type="NCBIfam" id="TIGR00353">
    <property type="entry name" value="nrfE"/>
    <property type="match status" value="1"/>
</dbReference>
<dbReference type="Pfam" id="PF01578">
    <property type="entry name" value="Cytochrom_C_asm"/>
    <property type="match status" value="1"/>
</dbReference>
<evidence type="ECO:0000256" key="7">
    <source>
        <dbReference type="ARBA" id="ARBA00022989"/>
    </source>
</evidence>
<dbReference type="RefSeq" id="WP_088151348.1">
    <property type="nucleotide sequence ID" value="NZ_NHON01000018.1"/>
</dbReference>
<feature type="transmembrane region" description="Helical" evidence="10">
    <location>
        <begin position="96"/>
        <end position="113"/>
    </location>
</feature>
<feature type="transmembrane region" description="Helical" evidence="10">
    <location>
        <begin position="47"/>
        <end position="72"/>
    </location>
</feature>
<dbReference type="EMBL" id="NHON01000018">
    <property type="protein sequence ID" value="OWJ66908.1"/>
    <property type="molecule type" value="Genomic_DNA"/>
</dbReference>
<dbReference type="PRINTS" id="PR01410">
    <property type="entry name" value="CCBIOGENESIS"/>
</dbReference>